<sequence>NLSEEALASFTEFFLATCIDQVKFMEALVEPNRLRNRILMWAEEEIKLGNILPKSEKILEAILYRGELPRSETPGIVSAGERQASRIVSGLIKQGVLVSKSTRAPLRLAFSAKLASKWMPGLFSDQ</sequence>
<proteinExistence type="predicted"/>
<feature type="non-terminal residue" evidence="1">
    <location>
        <position position="1"/>
    </location>
</feature>
<name>A0A3B0ZG65_9ZZZZ</name>
<reference evidence="1" key="1">
    <citation type="submission" date="2018-06" db="EMBL/GenBank/DDBJ databases">
        <authorList>
            <person name="Zhirakovskaya E."/>
        </authorList>
    </citation>
    <scope>NUCLEOTIDE SEQUENCE</scope>
</reference>
<accession>A0A3B0ZG65</accession>
<evidence type="ECO:0000313" key="1">
    <source>
        <dbReference type="EMBL" id="VAW86387.1"/>
    </source>
</evidence>
<dbReference type="EMBL" id="UOFP01000138">
    <property type="protein sequence ID" value="VAW86387.1"/>
    <property type="molecule type" value="Genomic_DNA"/>
</dbReference>
<gene>
    <name evidence="1" type="ORF">MNBD_GAMMA18-574</name>
</gene>
<protein>
    <submittedName>
        <fullName evidence="1">Uncharacterized protein</fullName>
    </submittedName>
</protein>
<organism evidence="1">
    <name type="scientific">hydrothermal vent metagenome</name>
    <dbReference type="NCBI Taxonomy" id="652676"/>
    <lineage>
        <taxon>unclassified sequences</taxon>
        <taxon>metagenomes</taxon>
        <taxon>ecological metagenomes</taxon>
    </lineage>
</organism>
<dbReference type="AlphaFoldDB" id="A0A3B0ZG65"/>